<comment type="caution">
    <text evidence="2">The sequence shown here is derived from an EMBL/GenBank/DDBJ whole genome shotgun (WGS) entry which is preliminary data.</text>
</comment>
<feature type="transmembrane region" description="Helical" evidence="1">
    <location>
        <begin position="42"/>
        <end position="60"/>
    </location>
</feature>
<dbReference type="Proteomes" id="UP000707206">
    <property type="component" value="Unassembled WGS sequence"/>
</dbReference>
<reference evidence="2" key="2">
    <citation type="submission" date="2020-03" db="EMBL/GenBank/DDBJ databases">
        <title>Flavobacteriaceae bacterium strain TP-CH-4, a member of the family Flavobacteriaceae isolated from a deep-sea seamount.</title>
        <authorList>
            <person name="Zhang D.-C."/>
        </authorList>
    </citation>
    <scope>NUCLEOTIDE SEQUENCE</scope>
    <source>
        <strain evidence="2">TP-CH-4</strain>
    </source>
</reference>
<name>A0A967AXF6_9FLAO</name>
<evidence type="ECO:0000313" key="3">
    <source>
        <dbReference type="Proteomes" id="UP000707206"/>
    </source>
</evidence>
<evidence type="ECO:0008006" key="4">
    <source>
        <dbReference type="Google" id="ProtNLM"/>
    </source>
</evidence>
<reference evidence="2" key="1">
    <citation type="submission" date="2019-07" db="EMBL/GenBank/DDBJ databases">
        <authorList>
            <person name="De-Chao Zhang Q."/>
        </authorList>
    </citation>
    <scope>NUCLEOTIDE SEQUENCE</scope>
    <source>
        <strain evidence="2">TP-CH-4</strain>
    </source>
</reference>
<sequence length="133" mass="15115">MLRKSRFTLAFFVWMAAVTFLSLGSFSNTDLPDIRIPSFDKVVHFGFYFGAVILGCFFVRERTSGNYGFKKTLFIMFFVALVYGTIIEVLQAELTTQRDGNTYDALANSIGALAGTFVIWSLFAGKRQLKWKY</sequence>
<dbReference type="PANTHER" id="PTHR28008:SF1">
    <property type="entry name" value="DOMAIN PROTEIN, PUTATIVE (AFU_ORTHOLOGUE AFUA_3G10980)-RELATED"/>
    <property type="match status" value="1"/>
</dbReference>
<dbReference type="AlphaFoldDB" id="A0A967AXF6"/>
<dbReference type="RefSeq" id="WP_152572858.1">
    <property type="nucleotide sequence ID" value="NZ_VIKU02000001.1"/>
</dbReference>
<keyword evidence="3" id="KW-1185">Reference proteome</keyword>
<evidence type="ECO:0000256" key="1">
    <source>
        <dbReference type="SAM" id="Phobius"/>
    </source>
</evidence>
<accession>A0A967AXF6</accession>
<keyword evidence="1" id="KW-0472">Membrane</keyword>
<keyword evidence="1" id="KW-0812">Transmembrane</keyword>
<dbReference type="EMBL" id="VIKU02000001">
    <property type="protein sequence ID" value="NHF58361.1"/>
    <property type="molecule type" value="Genomic_DNA"/>
</dbReference>
<keyword evidence="1" id="KW-1133">Transmembrane helix</keyword>
<dbReference type="NCBIfam" id="NF037970">
    <property type="entry name" value="vanZ_1"/>
    <property type="match status" value="1"/>
</dbReference>
<protein>
    <recommendedName>
        <fullName evidence="4">VanZ like family protein</fullName>
    </recommendedName>
</protein>
<dbReference type="PANTHER" id="PTHR28008">
    <property type="entry name" value="DOMAIN PROTEIN, PUTATIVE (AFU_ORTHOLOGUE AFUA_3G10980)-RELATED"/>
    <property type="match status" value="1"/>
</dbReference>
<proteinExistence type="predicted"/>
<feature type="transmembrane region" description="Helical" evidence="1">
    <location>
        <begin position="72"/>
        <end position="90"/>
    </location>
</feature>
<feature type="transmembrane region" description="Helical" evidence="1">
    <location>
        <begin position="105"/>
        <end position="123"/>
    </location>
</feature>
<organism evidence="2 3">
    <name type="scientific">Pelagihabitans pacificus</name>
    <dbReference type="NCBI Taxonomy" id="2696054"/>
    <lineage>
        <taxon>Bacteria</taxon>
        <taxon>Pseudomonadati</taxon>
        <taxon>Bacteroidota</taxon>
        <taxon>Flavobacteriia</taxon>
        <taxon>Flavobacteriales</taxon>
        <taxon>Flavobacteriaceae</taxon>
        <taxon>Pelagihabitans</taxon>
    </lineage>
</organism>
<evidence type="ECO:0000313" key="2">
    <source>
        <dbReference type="EMBL" id="NHF58361.1"/>
    </source>
</evidence>
<gene>
    <name evidence="2" type="ORF">FK220_003355</name>
</gene>